<evidence type="ECO:0000256" key="1">
    <source>
        <dbReference type="ARBA" id="ARBA00004418"/>
    </source>
</evidence>
<dbReference type="PANTHER" id="PTHR33751:SF9">
    <property type="entry name" value="CYTOCHROME C4"/>
    <property type="match status" value="1"/>
</dbReference>
<name>A0ABV4BEL7_9GAMM</name>
<feature type="domain" description="Cytochrome c" evidence="10">
    <location>
        <begin position="25"/>
        <end position="106"/>
    </location>
</feature>
<evidence type="ECO:0000256" key="2">
    <source>
        <dbReference type="ARBA" id="ARBA00022448"/>
    </source>
</evidence>
<dbReference type="SUPFAM" id="SSF46626">
    <property type="entry name" value="Cytochrome c"/>
    <property type="match status" value="1"/>
</dbReference>
<evidence type="ECO:0000256" key="4">
    <source>
        <dbReference type="ARBA" id="ARBA00022723"/>
    </source>
</evidence>
<dbReference type="Proteomes" id="UP001564408">
    <property type="component" value="Unassembled WGS sequence"/>
</dbReference>
<keyword evidence="5" id="KW-0574">Periplasm</keyword>
<dbReference type="RefSeq" id="WP_369666344.1">
    <property type="nucleotide sequence ID" value="NZ_JBDKXB010000005.1"/>
</dbReference>
<dbReference type="EMBL" id="JBDKXB010000005">
    <property type="protein sequence ID" value="MEY6431963.1"/>
    <property type="molecule type" value="Genomic_DNA"/>
</dbReference>
<evidence type="ECO:0000256" key="9">
    <source>
        <dbReference type="SAM" id="SignalP"/>
    </source>
</evidence>
<evidence type="ECO:0000256" key="3">
    <source>
        <dbReference type="ARBA" id="ARBA00022617"/>
    </source>
</evidence>
<keyword evidence="3 8" id="KW-0349">Heme</keyword>
<reference evidence="11 12" key="1">
    <citation type="submission" date="2024-05" db="EMBL/GenBank/DDBJ databases">
        <title>Genome Sequence and Characterization of the New Strain Purple Sulfur Bacterium of Genus Thioalkalicoccus.</title>
        <authorList>
            <person name="Bryantseva I.A."/>
            <person name="Kyndt J.A."/>
            <person name="Imhoff J.F."/>
        </authorList>
    </citation>
    <scope>NUCLEOTIDE SEQUENCE [LARGE SCALE GENOMIC DNA]</scope>
    <source>
        <strain evidence="11 12">Um2</strain>
    </source>
</reference>
<protein>
    <submittedName>
        <fullName evidence="11">C-type cytochrome</fullName>
    </submittedName>
</protein>
<evidence type="ECO:0000256" key="8">
    <source>
        <dbReference type="PROSITE-ProRule" id="PRU00433"/>
    </source>
</evidence>
<keyword evidence="12" id="KW-1185">Reference proteome</keyword>
<accession>A0ABV4BEL7</accession>
<keyword evidence="7 8" id="KW-0408">Iron</keyword>
<keyword evidence="9" id="KW-0732">Signal</keyword>
<dbReference type="InterPro" id="IPR024167">
    <property type="entry name" value="Cytochrome_c4-like"/>
</dbReference>
<feature type="chain" id="PRO_5047419261" evidence="9">
    <location>
        <begin position="25"/>
        <end position="202"/>
    </location>
</feature>
<dbReference type="InterPro" id="IPR050597">
    <property type="entry name" value="Cytochrome_c_Oxidase_Subunit"/>
</dbReference>
<sequence>MKRRTKLALYASILLFSTLNTAQAETLLSGADARTLAMTCAGCHGTDGASVGPASPTIGGMYRGYFIEIMEGFRSGEIYSTVMGRIARGYTDDEIELMADYFMSKPFVPAQQSYDRNLVPVGARLHDRYCERCHADGGIPLEDEEYFILAGQWTPYLEYAMEDFLADRRPIERRMKQELDRLMRREGPDGLQAIFAFYGSLQ</sequence>
<comment type="caution">
    <text evidence="11">The sequence shown here is derived from an EMBL/GenBank/DDBJ whole genome shotgun (WGS) entry which is preliminary data.</text>
</comment>
<comment type="subcellular location">
    <subcellularLocation>
        <location evidence="1">Periplasm</location>
    </subcellularLocation>
</comment>
<gene>
    <name evidence="11" type="ORF">ABC977_06010</name>
</gene>
<organism evidence="11 12">
    <name type="scientific">Thioalkalicoccus limnaeus</name>
    <dbReference type="NCBI Taxonomy" id="120681"/>
    <lineage>
        <taxon>Bacteria</taxon>
        <taxon>Pseudomonadati</taxon>
        <taxon>Pseudomonadota</taxon>
        <taxon>Gammaproteobacteria</taxon>
        <taxon>Chromatiales</taxon>
        <taxon>Chromatiaceae</taxon>
        <taxon>Thioalkalicoccus</taxon>
    </lineage>
</organism>
<dbReference type="Gene3D" id="1.10.760.10">
    <property type="entry name" value="Cytochrome c-like domain"/>
    <property type="match status" value="2"/>
</dbReference>
<dbReference type="PANTHER" id="PTHR33751">
    <property type="entry name" value="CBB3-TYPE CYTOCHROME C OXIDASE SUBUNIT FIXP"/>
    <property type="match status" value="1"/>
</dbReference>
<proteinExistence type="predicted"/>
<evidence type="ECO:0000313" key="12">
    <source>
        <dbReference type="Proteomes" id="UP001564408"/>
    </source>
</evidence>
<dbReference type="InterPro" id="IPR036909">
    <property type="entry name" value="Cyt_c-like_dom_sf"/>
</dbReference>
<dbReference type="PIRSF" id="PIRSF000005">
    <property type="entry name" value="Cytochrome_c4"/>
    <property type="match status" value="1"/>
</dbReference>
<keyword evidence="4 8" id="KW-0479">Metal-binding</keyword>
<evidence type="ECO:0000256" key="6">
    <source>
        <dbReference type="ARBA" id="ARBA00022982"/>
    </source>
</evidence>
<keyword evidence="6" id="KW-0249">Electron transport</keyword>
<evidence type="ECO:0000259" key="10">
    <source>
        <dbReference type="PROSITE" id="PS51007"/>
    </source>
</evidence>
<evidence type="ECO:0000256" key="7">
    <source>
        <dbReference type="ARBA" id="ARBA00023004"/>
    </source>
</evidence>
<feature type="signal peptide" evidence="9">
    <location>
        <begin position="1"/>
        <end position="24"/>
    </location>
</feature>
<dbReference type="PROSITE" id="PS51007">
    <property type="entry name" value="CYTC"/>
    <property type="match status" value="1"/>
</dbReference>
<dbReference type="InterPro" id="IPR009056">
    <property type="entry name" value="Cyt_c-like_dom"/>
</dbReference>
<keyword evidence="2" id="KW-0813">Transport</keyword>
<evidence type="ECO:0000256" key="5">
    <source>
        <dbReference type="ARBA" id="ARBA00022764"/>
    </source>
</evidence>
<evidence type="ECO:0000313" key="11">
    <source>
        <dbReference type="EMBL" id="MEY6431963.1"/>
    </source>
</evidence>